<proteinExistence type="predicted"/>
<organism evidence="1 2">
    <name type="scientific">Duganella radicis</name>
    <dbReference type="NCBI Taxonomy" id="551988"/>
    <lineage>
        <taxon>Bacteria</taxon>
        <taxon>Pseudomonadati</taxon>
        <taxon>Pseudomonadota</taxon>
        <taxon>Betaproteobacteria</taxon>
        <taxon>Burkholderiales</taxon>
        <taxon>Oxalobacteraceae</taxon>
        <taxon>Telluria group</taxon>
        <taxon>Duganella</taxon>
    </lineage>
</organism>
<sequence length="259" mass="28791">MPKKLLSLDDHIQDISTSRDRSGGGRFQLVPAGTELVGEVVLNSCSAVAAAFTDQGFRWAKSGLRFSRKVGPFTHIVSFQSDGANTSGHHIAVAMHAQVKSAALEKWRLANNGVTDGANLWITQVGYLNPTHEYLKWQLVDPQTRADEIQSMIGTVRNHVLPAFDACSSMEKLSARLLERNEIVRFPDWALDIALWAGNEQAAKSLVRIFLESKPDLAGFFYQEYERQRQTPAVGIPANRYQAFVRLCIDHELLIPGMA</sequence>
<dbReference type="RefSeq" id="WP_155463468.1">
    <property type="nucleotide sequence ID" value="NZ_WNKY01000008.1"/>
</dbReference>
<evidence type="ECO:0000313" key="2">
    <source>
        <dbReference type="Proteomes" id="UP000475582"/>
    </source>
</evidence>
<dbReference type="AlphaFoldDB" id="A0A6L6PG51"/>
<evidence type="ECO:0000313" key="1">
    <source>
        <dbReference type="EMBL" id="MTV37994.1"/>
    </source>
</evidence>
<dbReference type="OrthoDB" id="362084at2"/>
<gene>
    <name evidence="1" type="ORF">GM676_10445</name>
</gene>
<accession>A0A6L6PG51</accession>
<keyword evidence="2" id="KW-1185">Reference proteome</keyword>
<protein>
    <submittedName>
        <fullName evidence="1">Uncharacterized protein</fullName>
    </submittedName>
</protein>
<dbReference type="EMBL" id="WNKY01000008">
    <property type="protein sequence ID" value="MTV37994.1"/>
    <property type="molecule type" value="Genomic_DNA"/>
</dbReference>
<dbReference type="Proteomes" id="UP000475582">
    <property type="component" value="Unassembled WGS sequence"/>
</dbReference>
<name>A0A6L6PG51_9BURK</name>
<comment type="caution">
    <text evidence="1">The sequence shown here is derived from an EMBL/GenBank/DDBJ whole genome shotgun (WGS) entry which is preliminary data.</text>
</comment>
<reference evidence="1 2" key="1">
    <citation type="submission" date="2019-11" db="EMBL/GenBank/DDBJ databases">
        <title>Type strains purchased from KCTC, JCM and DSMZ.</title>
        <authorList>
            <person name="Lu H."/>
        </authorList>
    </citation>
    <scope>NUCLEOTIDE SEQUENCE [LARGE SCALE GENOMIC DNA]</scope>
    <source>
        <strain evidence="1 2">KCTC 22382</strain>
    </source>
</reference>